<gene>
    <name evidence="2" type="ORF">BN14_09253</name>
</gene>
<protein>
    <submittedName>
        <fullName evidence="2">Uncharacterized protein</fullName>
    </submittedName>
</protein>
<feature type="compositionally biased region" description="Low complexity" evidence="1">
    <location>
        <begin position="27"/>
        <end position="38"/>
    </location>
</feature>
<evidence type="ECO:0000313" key="3">
    <source>
        <dbReference type="Proteomes" id="UP000012065"/>
    </source>
</evidence>
<dbReference type="Proteomes" id="UP000012065">
    <property type="component" value="Unassembled WGS sequence"/>
</dbReference>
<sequence length="162" mass="16959">MHTRQQKRKLEDPAPTDPSTASPNTILPASLANPTPANLAPPPTADVPSATSGEQAVAPKPPKKKSAKKGTTKTTPANEPTESQNDATRKAIPTDNTQPPSQRRIIPSLAAQQAALQDAIENDKKAAKAKKKATSMVFVLYKNPTCSGALRSGVSAMGFSPI</sequence>
<reference evidence="2 3" key="1">
    <citation type="journal article" date="2013" name="J. Biotechnol.">
        <title>Establishment and interpretation of the genome sequence of the phytopathogenic fungus Rhizoctonia solani AG1-IB isolate 7/3/14.</title>
        <authorList>
            <person name="Wibberg D.W."/>
            <person name="Jelonek L.J."/>
            <person name="Rupp O.R."/>
            <person name="Hennig M.H."/>
            <person name="Eikmeyer F.E."/>
            <person name="Goesmann A.G."/>
            <person name="Hartmann A.H."/>
            <person name="Borriss R.B."/>
            <person name="Grosch R.G."/>
            <person name="Puehler A.P."/>
            <person name="Schlueter A.S."/>
        </authorList>
    </citation>
    <scope>NUCLEOTIDE SEQUENCE [LARGE SCALE GENOMIC DNA]</scope>
    <source>
        <strain evidence="3">AG1-IB / isolate 7/3/14</strain>
    </source>
</reference>
<organism evidence="2 3">
    <name type="scientific">Thanatephorus cucumeris (strain AG1-IB / isolate 7/3/14)</name>
    <name type="common">Lettuce bottom rot fungus</name>
    <name type="synonym">Rhizoctonia solani</name>
    <dbReference type="NCBI Taxonomy" id="1108050"/>
    <lineage>
        <taxon>Eukaryota</taxon>
        <taxon>Fungi</taxon>
        <taxon>Dikarya</taxon>
        <taxon>Basidiomycota</taxon>
        <taxon>Agaricomycotina</taxon>
        <taxon>Agaricomycetes</taxon>
        <taxon>Cantharellales</taxon>
        <taxon>Ceratobasidiaceae</taxon>
        <taxon>Rhizoctonia</taxon>
        <taxon>Rhizoctonia solani AG-1</taxon>
    </lineage>
</organism>
<feature type="region of interest" description="Disordered" evidence="1">
    <location>
        <begin position="1"/>
        <end position="104"/>
    </location>
</feature>
<comment type="caution">
    <text evidence="2">The sequence shown here is derived from an EMBL/GenBank/DDBJ whole genome shotgun (WGS) entry which is preliminary data.</text>
</comment>
<dbReference type="HOGENOM" id="CLU_1636577_0_0_1"/>
<name>M5C5B1_THACB</name>
<feature type="compositionally biased region" description="Basic residues" evidence="1">
    <location>
        <begin position="61"/>
        <end position="71"/>
    </location>
</feature>
<dbReference type="EMBL" id="CAOJ01014122">
    <property type="protein sequence ID" value="CCO35138.1"/>
    <property type="molecule type" value="Genomic_DNA"/>
</dbReference>
<evidence type="ECO:0000256" key="1">
    <source>
        <dbReference type="SAM" id="MobiDB-lite"/>
    </source>
</evidence>
<proteinExistence type="predicted"/>
<accession>M5C5B1</accession>
<dbReference type="AlphaFoldDB" id="M5C5B1"/>
<evidence type="ECO:0000313" key="2">
    <source>
        <dbReference type="EMBL" id="CCO35138.1"/>
    </source>
</evidence>